<dbReference type="RefSeq" id="WP_320715203.1">
    <property type="nucleotide sequence ID" value="NZ_JAXHOZ010000091.1"/>
</dbReference>
<evidence type="ECO:0000313" key="3">
    <source>
        <dbReference type="EMBL" id="MDY4380340.1"/>
    </source>
</evidence>
<evidence type="ECO:0000256" key="1">
    <source>
        <dbReference type="SAM" id="MobiDB-lite"/>
    </source>
</evidence>
<gene>
    <name evidence="3" type="ORF">SOV92_21470</name>
</gene>
<dbReference type="AlphaFoldDB" id="A0AAW9HKW1"/>
<dbReference type="EMBL" id="JAXHOZ010000091">
    <property type="protein sequence ID" value="MDY4380340.1"/>
    <property type="molecule type" value="Genomic_DNA"/>
</dbReference>
<feature type="domain" description="Dit-like phage tail protein N-terminal" evidence="2">
    <location>
        <begin position="27"/>
        <end position="134"/>
    </location>
</feature>
<dbReference type="Pfam" id="PF21821">
    <property type="entry name" value="Dit_like"/>
    <property type="match status" value="1"/>
</dbReference>
<evidence type="ECO:0000313" key="4">
    <source>
        <dbReference type="Proteomes" id="UP001269968"/>
    </source>
</evidence>
<reference evidence="3" key="1">
    <citation type="submission" date="2023-11" db="EMBL/GenBank/DDBJ databases">
        <title>Comparative genomics revealed phylogeny of phytopathogenic Pectobacterium aroidearum based on whole-genome sequencing and function of putative horizontal acquire islands in P. aroidearum PccS1.</title>
        <authorList>
            <person name="Fan J."/>
            <person name="Yang L."/>
        </authorList>
    </citation>
    <scope>NUCLEOTIDE SEQUENCE</scope>
    <source>
        <strain evidence="3">NJAU140</strain>
    </source>
</reference>
<evidence type="ECO:0000259" key="2">
    <source>
        <dbReference type="Pfam" id="PF21821"/>
    </source>
</evidence>
<dbReference type="Proteomes" id="UP001269968">
    <property type="component" value="Unassembled WGS sequence"/>
</dbReference>
<feature type="region of interest" description="Disordered" evidence="1">
    <location>
        <begin position="134"/>
        <end position="161"/>
    </location>
</feature>
<proteinExistence type="predicted"/>
<name>A0AAW9HKW1_9GAMM</name>
<organism evidence="3 4">
    <name type="scientific">Pectobacterium brasiliense</name>
    <dbReference type="NCBI Taxonomy" id="180957"/>
    <lineage>
        <taxon>Bacteria</taxon>
        <taxon>Pseudomonadati</taxon>
        <taxon>Pseudomonadota</taxon>
        <taxon>Gammaproteobacteria</taxon>
        <taxon>Enterobacterales</taxon>
        <taxon>Pectobacteriaceae</taxon>
        <taxon>Pectobacterium</taxon>
    </lineage>
</organism>
<accession>A0AAW9HKW1</accession>
<sequence length="176" mass="19663">MKENTELYGVYDADFNHRFDGITVLKASIIRDAKMMEHPLEDGSTITDHRIILPIEIEIAALIPVAQSNSLYTEIRQAFTSTELFSINTRSGVYPSMAMAAMPHEEDPTNADMIPIVLRFKETILVETQYQALPPRKVKDPKDSSTVNRGEQKPKESKTGAAILLDGVTDWAGNKK</sequence>
<protein>
    <recommendedName>
        <fullName evidence="2">Dit-like phage tail protein N-terminal domain-containing protein</fullName>
    </recommendedName>
</protein>
<dbReference type="InterPro" id="IPR048494">
    <property type="entry name" value="Dit-like_N"/>
</dbReference>
<comment type="caution">
    <text evidence="3">The sequence shown here is derived from an EMBL/GenBank/DDBJ whole genome shotgun (WGS) entry which is preliminary data.</text>
</comment>